<dbReference type="InterPro" id="IPR038484">
    <property type="entry name" value="MucB/RseB_C_sf"/>
</dbReference>
<dbReference type="AlphaFoldDB" id="A0ABD4L0Z2"/>
<feature type="domain" description="MucB/RseB C-terminal" evidence="6">
    <location>
        <begin position="225"/>
        <end position="323"/>
    </location>
</feature>
<evidence type="ECO:0000256" key="1">
    <source>
        <dbReference type="ARBA" id="ARBA00004418"/>
    </source>
</evidence>
<dbReference type="GO" id="GO:0042597">
    <property type="term" value="C:periplasmic space"/>
    <property type="evidence" value="ECO:0007669"/>
    <property type="project" value="UniProtKB-SubCell"/>
</dbReference>
<evidence type="ECO:0000313" key="8">
    <source>
        <dbReference type="Proteomes" id="UP000651738"/>
    </source>
</evidence>
<dbReference type="InterPro" id="IPR033434">
    <property type="entry name" value="MucB/RseB_N"/>
</dbReference>
<gene>
    <name evidence="7" type="ORF">I7V36_09785</name>
</gene>
<keyword evidence="4" id="KW-0574">Periplasm</keyword>
<comment type="subcellular location">
    <subcellularLocation>
        <location evidence="1">Periplasm</location>
    </subcellularLocation>
</comment>
<dbReference type="Proteomes" id="UP000651738">
    <property type="component" value="Unassembled WGS sequence"/>
</dbReference>
<dbReference type="EMBL" id="JAEDAF010000008">
    <property type="protein sequence ID" value="MBH8580382.1"/>
    <property type="molecule type" value="Genomic_DNA"/>
</dbReference>
<proteinExistence type="inferred from homology"/>
<dbReference type="InterPro" id="IPR033436">
    <property type="entry name" value="MucB/RseB_C"/>
</dbReference>
<protein>
    <submittedName>
        <fullName evidence="7">MucB/RseB C-terminal domain-containing protein</fullName>
    </submittedName>
</protein>
<evidence type="ECO:0000256" key="4">
    <source>
        <dbReference type="ARBA" id="ARBA00022764"/>
    </source>
</evidence>
<evidence type="ECO:0000313" key="7">
    <source>
        <dbReference type="EMBL" id="MBH8580382.1"/>
    </source>
</evidence>
<dbReference type="CDD" id="cd16327">
    <property type="entry name" value="RseB"/>
    <property type="match status" value="1"/>
</dbReference>
<evidence type="ECO:0000259" key="5">
    <source>
        <dbReference type="Pfam" id="PF03888"/>
    </source>
</evidence>
<dbReference type="Pfam" id="PF17188">
    <property type="entry name" value="MucB_RseB_C"/>
    <property type="match status" value="1"/>
</dbReference>
<dbReference type="PANTHER" id="PTHR38782:SF1">
    <property type="entry name" value="SIGMA-E FACTOR REGULATORY PROTEIN RSEB"/>
    <property type="match status" value="1"/>
</dbReference>
<reference evidence="7 8" key="1">
    <citation type="submission" date="2020-12" db="EMBL/GenBank/DDBJ databases">
        <title>Draft genome sequence of Halomonas pacifica strain CARE-V15.</title>
        <authorList>
            <person name="Vignesh N."/>
            <person name="Thabitha A."/>
            <person name="Saravanan R."/>
            <person name="Manigandan V."/>
        </authorList>
    </citation>
    <scope>NUCLEOTIDE SEQUENCE [LARGE SCALE GENOMIC DNA]</scope>
    <source>
        <strain evidence="7 8">CARE-V15</strain>
    </source>
</reference>
<dbReference type="PANTHER" id="PTHR38782">
    <property type="match status" value="1"/>
</dbReference>
<keyword evidence="3" id="KW-0732">Signal</keyword>
<dbReference type="Gene3D" id="2.50.20.10">
    <property type="entry name" value="Lipoprotein localisation LolA/LolB/LppX"/>
    <property type="match status" value="1"/>
</dbReference>
<sequence length="330" mass="36808">MRGWPRRRERLVLWLGLGLGLSLGLSGLAVAQEPEPEPGFDCRGLAAEPAPETPAAWFERSLWANHCYLFEARAVRISGEGVRALALTHQVENGLQREVAHYLDGPPLTYERLGKVGRGGWARSDDEVPASPNAIMAHLDDFYRLRLAEDARVAGREALRLDIEPLDAMRFGQRLWLDRATGLPLKQELLDVEGRVLETFQLTELDAPRLYAGRVRFDRLREPPPETWRPGWLPPGYVAQPVVTTSSLHGERVGHRVYSDGLSSLSLFVEPLTEDFPALAPGLHRLGISYAAVRHQELGGRVMQVMALGEVPPRVLLQVVDRLQWQPGAP</sequence>
<evidence type="ECO:0000259" key="6">
    <source>
        <dbReference type="Pfam" id="PF17188"/>
    </source>
</evidence>
<feature type="domain" description="MucB/RseB N-terminal" evidence="5">
    <location>
        <begin position="54"/>
        <end position="208"/>
    </location>
</feature>
<dbReference type="Pfam" id="PF03888">
    <property type="entry name" value="MucB_RseB"/>
    <property type="match status" value="1"/>
</dbReference>
<name>A0ABD4L0Z2_9GAMM</name>
<accession>A0ABD4L0Z2</accession>
<evidence type="ECO:0000256" key="2">
    <source>
        <dbReference type="ARBA" id="ARBA00008150"/>
    </source>
</evidence>
<comment type="similarity">
    <text evidence="2">Belongs to the RseB family.</text>
</comment>
<comment type="caution">
    <text evidence="7">The sequence shown here is derived from an EMBL/GenBank/DDBJ whole genome shotgun (WGS) entry which is preliminary data.</text>
</comment>
<evidence type="ECO:0000256" key="3">
    <source>
        <dbReference type="ARBA" id="ARBA00022729"/>
    </source>
</evidence>
<dbReference type="InterPro" id="IPR005588">
    <property type="entry name" value="MucB_RseB"/>
</dbReference>
<organism evidence="7 8">
    <name type="scientific">Bisbaumannia pacifica</name>
    <dbReference type="NCBI Taxonomy" id="77098"/>
    <lineage>
        <taxon>Bacteria</taxon>
        <taxon>Pseudomonadati</taxon>
        <taxon>Pseudomonadota</taxon>
        <taxon>Gammaproteobacteria</taxon>
        <taxon>Oceanospirillales</taxon>
        <taxon>Halomonadaceae</taxon>
        <taxon>Bisbaumannia</taxon>
    </lineage>
</organism>
<dbReference type="Gene3D" id="3.30.200.100">
    <property type="entry name" value="MucB/RseB, C-terminal domain"/>
    <property type="match status" value="1"/>
</dbReference>